<reference evidence="2" key="1">
    <citation type="journal article" date="2019" name="Nat. Commun.">
        <title>The genome of broomcorn millet.</title>
        <authorList>
            <person name="Zou C."/>
            <person name="Miki D."/>
            <person name="Li D."/>
            <person name="Tang Q."/>
            <person name="Xiao L."/>
            <person name="Rajput S."/>
            <person name="Deng P."/>
            <person name="Jia W."/>
            <person name="Huang R."/>
            <person name="Zhang M."/>
            <person name="Sun Y."/>
            <person name="Hu J."/>
            <person name="Fu X."/>
            <person name="Schnable P.S."/>
            <person name="Li F."/>
            <person name="Zhang H."/>
            <person name="Feng B."/>
            <person name="Zhu X."/>
            <person name="Liu R."/>
            <person name="Schnable J.C."/>
            <person name="Zhu J.-K."/>
            <person name="Zhang H."/>
        </authorList>
    </citation>
    <scope>NUCLEOTIDE SEQUENCE [LARGE SCALE GENOMIC DNA]</scope>
</reference>
<dbReference type="PANTHER" id="PTHR33120:SF53">
    <property type="entry name" value="OS03G0697833 PROTEIN"/>
    <property type="match status" value="1"/>
</dbReference>
<protein>
    <submittedName>
        <fullName evidence="1">Uncharacterized protein</fullName>
    </submittedName>
</protein>
<evidence type="ECO:0000313" key="2">
    <source>
        <dbReference type="Proteomes" id="UP000275267"/>
    </source>
</evidence>
<keyword evidence="2" id="KW-1185">Reference proteome</keyword>
<name>A0A3L6TL00_PANMI</name>
<gene>
    <name evidence="1" type="ORF">C2845_PM01G35470</name>
</gene>
<dbReference type="OrthoDB" id="683406at2759"/>
<dbReference type="PANTHER" id="PTHR33120">
    <property type="entry name" value="EXPRESSED PROTEIN-RELATED"/>
    <property type="match status" value="1"/>
</dbReference>
<comment type="caution">
    <text evidence="1">The sequence shown here is derived from an EMBL/GenBank/DDBJ whole genome shotgun (WGS) entry which is preliminary data.</text>
</comment>
<organism evidence="1 2">
    <name type="scientific">Panicum miliaceum</name>
    <name type="common">Proso millet</name>
    <name type="synonym">Broomcorn millet</name>
    <dbReference type="NCBI Taxonomy" id="4540"/>
    <lineage>
        <taxon>Eukaryota</taxon>
        <taxon>Viridiplantae</taxon>
        <taxon>Streptophyta</taxon>
        <taxon>Embryophyta</taxon>
        <taxon>Tracheophyta</taxon>
        <taxon>Spermatophyta</taxon>
        <taxon>Magnoliopsida</taxon>
        <taxon>Liliopsida</taxon>
        <taxon>Poales</taxon>
        <taxon>Poaceae</taxon>
        <taxon>PACMAD clade</taxon>
        <taxon>Panicoideae</taxon>
        <taxon>Panicodae</taxon>
        <taxon>Paniceae</taxon>
        <taxon>Panicinae</taxon>
        <taxon>Panicum</taxon>
        <taxon>Panicum sect. Panicum</taxon>
    </lineage>
</organism>
<sequence length="268" mass="29603">MPVAARSLEALVAFLTCYFRYLRVDLWGAIEMARWEGHAERSTVTVGQESACKTAATAAMHPDPDAAVNFLVSTFPGLPVSLQTEPMALDVQLISQMLMEHCSIPHGAAQTVPELSEEGSKLLSWIQSDFKEESFVFAKVNAALKKYTQHTGERRQILRLGSPLRSRAYASKKNSELSHQLNAKGRCFYCENEGAKIVHPDSEKYNAFERKACGDLGGLTVDDSGYWLITGSVDICEEDCISFDADRDAKCAEFLNARARTVKGPMLV</sequence>
<dbReference type="EMBL" id="PQIB02000001">
    <property type="protein sequence ID" value="RLN40879.1"/>
    <property type="molecule type" value="Genomic_DNA"/>
</dbReference>
<proteinExistence type="predicted"/>
<evidence type="ECO:0000313" key="1">
    <source>
        <dbReference type="EMBL" id="RLN40879.1"/>
    </source>
</evidence>
<accession>A0A3L6TL00</accession>
<dbReference type="Proteomes" id="UP000275267">
    <property type="component" value="Unassembled WGS sequence"/>
</dbReference>
<dbReference type="AlphaFoldDB" id="A0A3L6TL00"/>